<proteinExistence type="predicted"/>
<sequence>MIVFGLISAGLIPSSLLRSLLLLLIPRSLQWGNSFTCFKGRYCRESFGIKNLEYPKQYPKDFLEACKPW</sequence>
<protein>
    <submittedName>
        <fullName evidence="1">Uncharacterized protein</fullName>
    </submittedName>
</protein>
<dbReference type="AlphaFoldDB" id="A0A485LZ57"/>
<gene>
    <name evidence="1" type="ORF">SCFA_240013</name>
</gene>
<evidence type="ECO:0000313" key="1">
    <source>
        <dbReference type="EMBL" id="VFU14040.1"/>
    </source>
</evidence>
<dbReference type="EMBL" id="CAADRM010000086">
    <property type="protein sequence ID" value="VFU14040.1"/>
    <property type="molecule type" value="Genomic_DNA"/>
</dbReference>
<organism evidence="1">
    <name type="scientific">anaerobic digester metagenome</name>
    <dbReference type="NCBI Taxonomy" id="1263854"/>
    <lineage>
        <taxon>unclassified sequences</taxon>
        <taxon>metagenomes</taxon>
        <taxon>ecological metagenomes</taxon>
    </lineage>
</organism>
<accession>A0A485LZ57</accession>
<reference evidence="1" key="1">
    <citation type="submission" date="2019-03" db="EMBL/GenBank/DDBJ databases">
        <authorList>
            <person name="Hao L."/>
        </authorList>
    </citation>
    <scope>NUCLEOTIDE SEQUENCE</scope>
</reference>
<name>A0A485LZ57_9ZZZZ</name>